<dbReference type="RefSeq" id="WP_184040648.1">
    <property type="nucleotide sequence ID" value="NZ_JACIJN010000014.1"/>
</dbReference>
<proteinExistence type="predicted"/>
<name>A0ABR6N9D3_9SPHN</name>
<comment type="caution">
    <text evidence="3">The sequence shown here is derived from an EMBL/GenBank/DDBJ whole genome shotgun (WGS) entry which is preliminary data.</text>
</comment>
<dbReference type="Pfam" id="PF20720">
    <property type="entry name" value="nSTAND3"/>
    <property type="match status" value="1"/>
</dbReference>
<feature type="domain" description="Novel STAND NTPase 3" evidence="2">
    <location>
        <begin position="195"/>
        <end position="349"/>
    </location>
</feature>
<feature type="region of interest" description="Disordered" evidence="1">
    <location>
        <begin position="716"/>
        <end position="748"/>
    </location>
</feature>
<dbReference type="SUPFAM" id="SSF52540">
    <property type="entry name" value="P-loop containing nucleoside triphosphate hydrolases"/>
    <property type="match status" value="1"/>
</dbReference>
<reference evidence="3 4" key="1">
    <citation type="submission" date="2020-08" db="EMBL/GenBank/DDBJ databases">
        <title>Genomic Encyclopedia of Type Strains, Phase IV (KMG-IV): sequencing the most valuable type-strain genomes for metagenomic binning, comparative biology and taxonomic classification.</title>
        <authorList>
            <person name="Goeker M."/>
        </authorList>
    </citation>
    <scope>NUCLEOTIDE SEQUENCE [LARGE SCALE GENOMIC DNA]</scope>
    <source>
        <strain evidence="3 4">DSM 101535</strain>
    </source>
</reference>
<gene>
    <name evidence="3" type="ORF">FHS97_003365</name>
</gene>
<evidence type="ECO:0000256" key="1">
    <source>
        <dbReference type="SAM" id="MobiDB-lite"/>
    </source>
</evidence>
<feature type="compositionally biased region" description="Low complexity" evidence="1">
    <location>
        <begin position="721"/>
        <end position="737"/>
    </location>
</feature>
<evidence type="ECO:0000313" key="3">
    <source>
        <dbReference type="EMBL" id="MBB5727409.1"/>
    </source>
</evidence>
<protein>
    <recommendedName>
        <fullName evidence="2">Novel STAND NTPase 3 domain-containing protein</fullName>
    </recommendedName>
</protein>
<keyword evidence="4" id="KW-1185">Reference proteome</keyword>
<dbReference type="InterPro" id="IPR027417">
    <property type="entry name" value="P-loop_NTPase"/>
</dbReference>
<sequence length="748" mass="81993">MTIGIDGSILSANADYPLHRLGWKSFQDLCVSVAEECLRRPVQNFLPSADAGRDGAFVGKWDGDDPASGESTIQCKFTSKEGLNLTLSMLSDELPKAAKLAAKGLAHDYIILTNHPVTGASDLVIREAFQKEGVGRCRIFGSDWISRQIKTSPRLRMMAPRLYGMGDLTELIDARAYEQAQLILSAMGNDLERLVVTDAHRRSVRAISEHNLVLLLGAPAAGKSTIGASIAIGAADIWQSNTIRATSPEDVQRHLDPKGSQFFWIDDAWGNTQYQQQTAERWNQVFPLMQGAMRRDTRFLITSRDYIWHAAQRDLKLSAIPTLRQSQVVINVQKLSTAEKAQMLYNHLKMGDQPATFRAAVKDLLPTLAERKDFLPETARRFGSRFFANGLKPDAANVEKFFAKPQDFLFDTVVSLSIDCRAAIATVFLNGGIARSPVSSENIAAGATAFGAEPGGVRAQLEALDGSLLLLAQDKAGGFWTYKHPTVSDAFAKYLASKPELVEVYLRGAKPYSVIYEVVCAGISIQGAPLIIPDTLVNVLVDKLAGIDKSFLRTFVTYRANRTFTEAVIKRRPDLISGLSSFVTPIKDDPDSQLLARLHALGLLDEETRANFATAVIEAIADSADSSIFEETSLKNVLDADELNIARQTAKNEVLNKVGNHVARLKAEWDKEYPPEDYFYDLEQAVKRILEDVATDDTAALADLRKAVQTAVASMEEDYEPASSTSAPVSSSTPRSSGLAALFRDVDE</sequence>
<dbReference type="EMBL" id="JACIJN010000014">
    <property type="protein sequence ID" value="MBB5727409.1"/>
    <property type="molecule type" value="Genomic_DNA"/>
</dbReference>
<dbReference type="InterPro" id="IPR049050">
    <property type="entry name" value="nSTAND3"/>
</dbReference>
<dbReference type="Proteomes" id="UP000560131">
    <property type="component" value="Unassembled WGS sequence"/>
</dbReference>
<accession>A0ABR6N9D3</accession>
<evidence type="ECO:0000313" key="4">
    <source>
        <dbReference type="Proteomes" id="UP000560131"/>
    </source>
</evidence>
<organism evidence="3 4">
    <name type="scientific">Sphingomonas endophytica</name>
    <dbReference type="NCBI Taxonomy" id="869719"/>
    <lineage>
        <taxon>Bacteria</taxon>
        <taxon>Pseudomonadati</taxon>
        <taxon>Pseudomonadota</taxon>
        <taxon>Alphaproteobacteria</taxon>
        <taxon>Sphingomonadales</taxon>
        <taxon>Sphingomonadaceae</taxon>
        <taxon>Sphingomonas</taxon>
    </lineage>
</organism>
<evidence type="ECO:0000259" key="2">
    <source>
        <dbReference type="Pfam" id="PF20720"/>
    </source>
</evidence>